<keyword evidence="1" id="KW-1133">Transmembrane helix</keyword>
<dbReference type="KEGG" id="crv:A357_06"/>
<accession>J3YQJ9</accession>
<reference evidence="2 3" key="1">
    <citation type="journal article" date="2012" name="Mol. Biol. Evol.">
        <title>Genome reduction and co-evolution between the primary and secondary bacterial symbionts of psyllids.</title>
        <authorList>
            <person name="Sloan D.B."/>
            <person name="Moran N.A."/>
        </authorList>
    </citation>
    <scope>NUCLEOTIDE SEQUENCE [LARGE SCALE GENOMIC DNA]</scope>
    <source>
        <strain evidence="2 3">PC</strain>
    </source>
</reference>
<proteinExistence type="predicted"/>
<sequence length="66" mass="8260">MNLLLIMFNFLNKFLNFKKRFFYIILMSIFSMFIKYDFTNKKKKYTKIIVNNKFESYILKLIIKKK</sequence>
<dbReference type="Proteomes" id="UP000003935">
    <property type="component" value="Chromosome"/>
</dbReference>
<evidence type="ECO:0000313" key="2">
    <source>
        <dbReference type="EMBL" id="AFP84233.1"/>
    </source>
</evidence>
<protein>
    <submittedName>
        <fullName evidence="2">Putative F0F1-type ATP synthase delta subunit</fullName>
    </submittedName>
</protein>
<keyword evidence="1" id="KW-0812">Transmembrane</keyword>
<name>J3YQJ9_CARRU</name>
<organism evidence="2 3">
    <name type="scientific">Candidatus Carsonella ruddii PC isolate NHV</name>
    <dbReference type="NCBI Taxonomy" id="1202540"/>
    <lineage>
        <taxon>Bacteria</taxon>
        <taxon>Pseudomonadati</taxon>
        <taxon>Pseudomonadota</taxon>
        <taxon>Gammaproteobacteria</taxon>
        <taxon>Oceanospirillales</taxon>
        <taxon>Halomonadaceae</taxon>
        <taxon>Zymobacter group</taxon>
        <taxon>Candidatus Carsonella</taxon>
    </lineage>
</organism>
<keyword evidence="1" id="KW-0472">Membrane</keyword>
<evidence type="ECO:0000313" key="3">
    <source>
        <dbReference type="Proteomes" id="UP000003935"/>
    </source>
</evidence>
<gene>
    <name evidence="2" type="primary">atpH</name>
    <name evidence="2" type="ORF">A357_06</name>
</gene>
<dbReference type="EMBL" id="CP003545">
    <property type="protein sequence ID" value="AFP84233.1"/>
    <property type="molecule type" value="Genomic_DNA"/>
</dbReference>
<dbReference type="STRING" id="1202540.A357_06"/>
<dbReference type="PATRIC" id="fig|1202540.3.peg.6"/>
<dbReference type="HOGENOM" id="CLU_205736_0_0_6"/>
<feature type="transmembrane region" description="Helical" evidence="1">
    <location>
        <begin position="20"/>
        <end position="38"/>
    </location>
</feature>
<dbReference type="AlphaFoldDB" id="J3YQJ9"/>
<evidence type="ECO:0000256" key="1">
    <source>
        <dbReference type="SAM" id="Phobius"/>
    </source>
</evidence>
<dbReference type="RefSeq" id="WP_014887532.1">
    <property type="nucleotide sequence ID" value="NC_018418.1"/>
</dbReference>